<reference evidence="2 3" key="1">
    <citation type="journal article" date="2019" name="Nat. Med.">
        <title>A library of human gut bacterial isolates paired with longitudinal multiomics data enables mechanistic microbiome research.</title>
        <authorList>
            <person name="Poyet M."/>
            <person name="Groussin M."/>
            <person name="Gibbons S.M."/>
            <person name="Avila-Pacheco J."/>
            <person name="Jiang X."/>
            <person name="Kearney S.M."/>
            <person name="Perrotta A.R."/>
            <person name="Berdy B."/>
            <person name="Zhao S."/>
            <person name="Lieberman T.D."/>
            <person name="Swanson P.K."/>
            <person name="Smith M."/>
            <person name="Roesemann S."/>
            <person name="Alexander J.E."/>
            <person name="Rich S.A."/>
            <person name="Livny J."/>
            <person name="Vlamakis H."/>
            <person name="Clish C."/>
            <person name="Bullock K."/>
            <person name="Deik A."/>
            <person name="Scott J."/>
            <person name="Pierce K.A."/>
            <person name="Xavier R.J."/>
            <person name="Alm E.J."/>
        </authorList>
    </citation>
    <scope>NUCLEOTIDE SEQUENCE [LARGE SCALE GENOMIC DNA]</scope>
    <source>
        <strain evidence="2 3">BIOML-A46</strain>
    </source>
</reference>
<accession>A0A3E5IHW4</accession>
<proteinExistence type="predicted"/>
<sequence length="51" mass="5740">MRESSFHPTTGQNESTTLQVCKQTYRAVTLKDKSPVSTSSLSQQLPSRNFH</sequence>
<gene>
    <name evidence="2" type="ORF">F2Z89_10945</name>
</gene>
<feature type="compositionally biased region" description="Polar residues" evidence="1">
    <location>
        <begin position="35"/>
        <end position="51"/>
    </location>
</feature>
<evidence type="ECO:0000313" key="2">
    <source>
        <dbReference type="EMBL" id="KAA4997535.1"/>
    </source>
</evidence>
<dbReference type="EMBL" id="VWCJ01000006">
    <property type="protein sequence ID" value="KAA4997535.1"/>
    <property type="molecule type" value="Genomic_DNA"/>
</dbReference>
<organism evidence="2 3">
    <name type="scientific">Bacteroides fragilis</name>
    <dbReference type="NCBI Taxonomy" id="817"/>
    <lineage>
        <taxon>Bacteria</taxon>
        <taxon>Pseudomonadati</taxon>
        <taxon>Bacteroidota</taxon>
        <taxon>Bacteroidia</taxon>
        <taxon>Bacteroidales</taxon>
        <taxon>Bacteroidaceae</taxon>
        <taxon>Bacteroides</taxon>
    </lineage>
</organism>
<comment type="caution">
    <text evidence="2">The sequence shown here is derived from an EMBL/GenBank/DDBJ whole genome shotgun (WGS) entry which is preliminary data.</text>
</comment>
<evidence type="ECO:0000256" key="1">
    <source>
        <dbReference type="SAM" id="MobiDB-lite"/>
    </source>
</evidence>
<name>A0A3E5IHW4_BACFG</name>
<dbReference type="AlphaFoldDB" id="A0A3E5IHW4"/>
<evidence type="ECO:0000313" key="3">
    <source>
        <dbReference type="Proteomes" id="UP000460666"/>
    </source>
</evidence>
<dbReference type="Proteomes" id="UP000460666">
    <property type="component" value="Unassembled WGS sequence"/>
</dbReference>
<protein>
    <submittedName>
        <fullName evidence="2">Uncharacterized protein</fullName>
    </submittedName>
</protein>
<feature type="region of interest" description="Disordered" evidence="1">
    <location>
        <begin position="31"/>
        <end position="51"/>
    </location>
</feature>